<dbReference type="EMBL" id="FQ790349">
    <property type="protein sequence ID" value="CCD53869.1"/>
    <property type="molecule type" value="Genomic_DNA"/>
</dbReference>
<dbReference type="AlphaFoldDB" id="G2YQH1"/>
<dbReference type="Proteomes" id="UP000008177">
    <property type="component" value="Unplaced contigs"/>
</dbReference>
<proteinExistence type="predicted"/>
<dbReference type="InParanoid" id="G2YQH1"/>
<sequence>MRISLESKLNGMVLSEELHLKDLPLTMMSPDPILHQFEIHALKNSAPSNLLKTAN</sequence>
<reference evidence="2" key="1">
    <citation type="journal article" date="2011" name="PLoS Genet.">
        <title>Genomic analysis of the necrotrophic fungal pathogens Sclerotinia sclerotiorum and Botrytis cinerea.</title>
        <authorList>
            <person name="Amselem J."/>
            <person name="Cuomo C.A."/>
            <person name="van Kan J.A."/>
            <person name="Viaud M."/>
            <person name="Benito E.P."/>
            <person name="Couloux A."/>
            <person name="Coutinho P.M."/>
            <person name="de Vries R.P."/>
            <person name="Dyer P.S."/>
            <person name="Fillinger S."/>
            <person name="Fournier E."/>
            <person name="Gout L."/>
            <person name="Hahn M."/>
            <person name="Kohn L."/>
            <person name="Lapalu N."/>
            <person name="Plummer K.M."/>
            <person name="Pradier J.M."/>
            <person name="Quevillon E."/>
            <person name="Sharon A."/>
            <person name="Simon A."/>
            <person name="ten Have A."/>
            <person name="Tudzynski B."/>
            <person name="Tudzynski P."/>
            <person name="Wincker P."/>
            <person name="Andrew M."/>
            <person name="Anthouard V."/>
            <person name="Beever R.E."/>
            <person name="Beffa R."/>
            <person name="Benoit I."/>
            <person name="Bouzid O."/>
            <person name="Brault B."/>
            <person name="Chen Z."/>
            <person name="Choquer M."/>
            <person name="Collemare J."/>
            <person name="Cotton P."/>
            <person name="Danchin E.G."/>
            <person name="Da Silva C."/>
            <person name="Gautier A."/>
            <person name="Giraud C."/>
            <person name="Giraud T."/>
            <person name="Gonzalez C."/>
            <person name="Grossetete S."/>
            <person name="Guldener U."/>
            <person name="Henrissat B."/>
            <person name="Howlett B.J."/>
            <person name="Kodira C."/>
            <person name="Kretschmer M."/>
            <person name="Lappartient A."/>
            <person name="Leroch M."/>
            <person name="Levis C."/>
            <person name="Mauceli E."/>
            <person name="Neuveglise C."/>
            <person name="Oeser B."/>
            <person name="Pearson M."/>
            <person name="Poulain J."/>
            <person name="Poussereau N."/>
            <person name="Quesneville H."/>
            <person name="Rascle C."/>
            <person name="Schumacher J."/>
            <person name="Segurens B."/>
            <person name="Sexton A."/>
            <person name="Silva E."/>
            <person name="Sirven C."/>
            <person name="Soanes D.M."/>
            <person name="Talbot N.J."/>
            <person name="Templeton M."/>
            <person name="Yandava C."/>
            <person name="Yarden O."/>
            <person name="Zeng Q."/>
            <person name="Rollins J.A."/>
            <person name="Lebrun M.H."/>
            <person name="Dickman M."/>
        </authorList>
    </citation>
    <scope>NUCLEOTIDE SEQUENCE [LARGE SCALE GENOMIC DNA]</scope>
    <source>
        <strain evidence="2">T4</strain>
    </source>
</reference>
<evidence type="ECO:0000313" key="2">
    <source>
        <dbReference type="Proteomes" id="UP000008177"/>
    </source>
</evidence>
<dbReference type="HOGENOM" id="CLU_3032126_0_0_1"/>
<evidence type="ECO:0000313" key="1">
    <source>
        <dbReference type="EMBL" id="CCD53869.1"/>
    </source>
</evidence>
<protein>
    <submittedName>
        <fullName evidence="1">Uncharacterized protein</fullName>
    </submittedName>
</protein>
<organism evidence="1 2">
    <name type="scientific">Botryotinia fuckeliana (strain T4)</name>
    <name type="common">Noble rot fungus</name>
    <name type="synonym">Botrytis cinerea</name>
    <dbReference type="NCBI Taxonomy" id="999810"/>
    <lineage>
        <taxon>Eukaryota</taxon>
        <taxon>Fungi</taxon>
        <taxon>Dikarya</taxon>
        <taxon>Ascomycota</taxon>
        <taxon>Pezizomycotina</taxon>
        <taxon>Leotiomycetes</taxon>
        <taxon>Helotiales</taxon>
        <taxon>Sclerotiniaceae</taxon>
        <taxon>Botrytis</taxon>
    </lineage>
</organism>
<accession>G2YQH1</accession>
<gene>
    <name evidence="1" type="ORF">BofuT4_uP130490.1</name>
</gene>
<name>G2YQH1_BOTF4</name>